<dbReference type="Gene3D" id="1.10.1660.10">
    <property type="match status" value="1"/>
</dbReference>
<organism evidence="2 3">
    <name type="scientific">Paracoccus liaowanqingii</name>
    <dbReference type="NCBI Taxonomy" id="2560053"/>
    <lineage>
        <taxon>Bacteria</taxon>
        <taxon>Pseudomonadati</taxon>
        <taxon>Pseudomonadota</taxon>
        <taxon>Alphaproteobacteria</taxon>
        <taxon>Rhodobacterales</taxon>
        <taxon>Paracoccaceae</taxon>
        <taxon>Paracoccus</taxon>
    </lineage>
</organism>
<evidence type="ECO:0000259" key="1">
    <source>
        <dbReference type="Pfam" id="PF13411"/>
    </source>
</evidence>
<sequence length="154" mass="17355">MGEMIPAGRVQKLTGLTVNQLREWSHRRDLVRPDVDADGPGRPALYSWQTVLLLRIAVVLRQRFRIELQAHKKLLHALHDLFSGVSFPALRGCVLALRAMEHGELLSEGTIRVGVNDPDTLFLHLDSHLDVLEAEFAPQDQSGQLPLFRAVQIR</sequence>
<keyword evidence="3" id="KW-1185">Reference proteome</keyword>
<evidence type="ECO:0000313" key="3">
    <source>
        <dbReference type="Proteomes" id="UP000297972"/>
    </source>
</evidence>
<comment type="caution">
    <text evidence="2">The sequence shown here is derived from an EMBL/GenBank/DDBJ whole genome shotgun (WGS) entry which is preliminary data.</text>
</comment>
<accession>A0A4Z1CBQ4</accession>
<protein>
    <submittedName>
        <fullName evidence="2">MerR family transcriptional regulator</fullName>
    </submittedName>
</protein>
<reference evidence="2 3" key="1">
    <citation type="submission" date="2019-03" db="EMBL/GenBank/DDBJ databases">
        <authorList>
            <person name="Li J."/>
        </authorList>
    </citation>
    <scope>NUCLEOTIDE SEQUENCE [LARGE SCALE GENOMIC DNA]</scope>
    <source>
        <strain evidence="2 3">3058</strain>
    </source>
</reference>
<gene>
    <name evidence="2" type="ORF">E4L95_12005</name>
</gene>
<dbReference type="Pfam" id="PF13411">
    <property type="entry name" value="MerR_1"/>
    <property type="match status" value="1"/>
</dbReference>
<proteinExistence type="predicted"/>
<feature type="domain" description="HTH merR-type" evidence="1">
    <location>
        <begin position="9"/>
        <end position="77"/>
    </location>
</feature>
<dbReference type="Proteomes" id="UP000297972">
    <property type="component" value="Unassembled WGS sequence"/>
</dbReference>
<dbReference type="EMBL" id="SRPG01000109">
    <property type="protein sequence ID" value="TGN59054.1"/>
    <property type="molecule type" value="Genomic_DNA"/>
</dbReference>
<evidence type="ECO:0000313" key="2">
    <source>
        <dbReference type="EMBL" id="TGN59054.1"/>
    </source>
</evidence>
<dbReference type="AlphaFoldDB" id="A0A4Z1CBQ4"/>
<dbReference type="GO" id="GO:0006355">
    <property type="term" value="P:regulation of DNA-templated transcription"/>
    <property type="evidence" value="ECO:0007669"/>
    <property type="project" value="InterPro"/>
</dbReference>
<dbReference type="GO" id="GO:0003677">
    <property type="term" value="F:DNA binding"/>
    <property type="evidence" value="ECO:0007669"/>
    <property type="project" value="InterPro"/>
</dbReference>
<dbReference type="InterPro" id="IPR000551">
    <property type="entry name" value="MerR-type_HTH_dom"/>
</dbReference>
<name>A0A4Z1CBQ4_9RHOB</name>